<organism evidence="1 2">
    <name type="scientific">Setomelanomma holmii</name>
    <dbReference type="NCBI Taxonomy" id="210430"/>
    <lineage>
        <taxon>Eukaryota</taxon>
        <taxon>Fungi</taxon>
        <taxon>Dikarya</taxon>
        <taxon>Ascomycota</taxon>
        <taxon>Pezizomycotina</taxon>
        <taxon>Dothideomycetes</taxon>
        <taxon>Pleosporomycetidae</taxon>
        <taxon>Pleosporales</taxon>
        <taxon>Pleosporineae</taxon>
        <taxon>Phaeosphaeriaceae</taxon>
        <taxon>Setomelanomma</taxon>
    </lineage>
</organism>
<dbReference type="AlphaFoldDB" id="A0A9P4H9V8"/>
<evidence type="ECO:0000313" key="2">
    <source>
        <dbReference type="Proteomes" id="UP000799777"/>
    </source>
</evidence>
<dbReference type="Proteomes" id="UP000799777">
    <property type="component" value="Unassembled WGS sequence"/>
</dbReference>
<keyword evidence="2" id="KW-1185">Reference proteome</keyword>
<evidence type="ECO:0000313" key="1">
    <source>
        <dbReference type="EMBL" id="KAF2029256.1"/>
    </source>
</evidence>
<dbReference type="OrthoDB" id="3801372at2759"/>
<comment type="caution">
    <text evidence="1">The sequence shown here is derived from an EMBL/GenBank/DDBJ whole genome shotgun (WGS) entry which is preliminary data.</text>
</comment>
<reference evidence="1" key="1">
    <citation type="journal article" date="2020" name="Stud. Mycol.">
        <title>101 Dothideomycetes genomes: a test case for predicting lifestyles and emergence of pathogens.</title>
        <authorList>
            <person name="Haridas S."/>
            <person name="Albert R."/>
            <person name="Binder M."/>
            <person name="Bloem J."/>
            <person name="Labutti K."/>
            <person name="Salamov A."/>
            <person name="Andreopoulos B."/>
            <person name="Baker S."/>
            <person name="Barry K."/>
            <person name="Bills G."/>
            <person name="Bluhm B."/>
            <person name="Cannon C."/>
            <person name="Castanera R."/>
            <person name="Culley D."/>
            <person name="Daum C."/>
            <person name="Ezra D."/>
            <person name="Gonzalez J."/>
            <person name="Henrissat B."/>
            <person name="Kuo A."/>
            <person name="Liang C."/>
            <person name="Lipzen A."/>
            <person name="Lutzoni F."/>
            <person name="Magnuson J."/>
            <person name="Mondo S."/>
            <person name="Nolan M."/>
            <person name="Ohm R."/>
            <person name="Pangilinan J."/>
            <person name="Park H.-J."/>
            <person name="Ramirez L."/>
            <person name="Alfaro M."/>
            <person name="Sun H."/>
            <person name="Tritt A."/>
            <person name="Yoshinaga Y."/>
            <person name="Zwiers L.-H."/>
            <person name="Turgeon B."/>
            <person name="Goodwin S."/>
            <person name="Spatafora J."/>
            <person name="Crous P."/>
            <person name="Grigoriev I."/>
        </authorList>
    </citation>
    <scope>NUCLEOTIDE SEQUENCE</scope>
    <source>
        <strain evidence="1">CBS 110217</strain>
    </source>
</reference>
<accession>A0A9P4H9V8</accession>
<name>A0A9P4H9V8_9PLEO</name>
<dbReference type="EMBL" id="ML978203">
    <property type="protein sequence ID" value="KAF2029256.1"/>
    <property type="molecule type" value="Genomic_DNA"/>
</dbReference>
<proteinExistence type="predicted"/>
<gene>
    <name evidence="1" type="ORF">EK21DRAFT_113149</name>
</gene>
<protein>
    <submittedName>
        <fullName evidence="1">Uncharacterized protein</fullName>
    </submittedName>
</protein>
<sequence>MSLLELPTETRLQTYTYIVPNEPLKVPSKQFSGILYSCMTIRNELEPEICKAMTACLDKLAHVLLRRSDELFYTPPTTLRGWLNLTVSRPKTKNMFCGDDPYLDFKCLHFNTLTITFHNDTQGYEKCRPFGEYPAMESWILDWRKYPLYGSGYGVEGSLKADSMHAWEAEIWTDEKGVTTGVWFYRKEMESLWTMWIED</sequence>